<dbReference type="SUPFAM" id="SSF160719">
    <property type="entry name" value="gpW/gp25-like"/>
    <property type="match status" value="1"/>
</dbReference>
<accession>A0ABU8ZVX9</accession>
<name>A0ABU8ZVX9_9PSED</name>
<evidence type="ECO:0000259" key="1">
    <source>
        <dbReference type="Pfam" id="PF04965"/>
    </source>
</evidence>
<dbReference type="InterPro" id="IPR007048">
    <property type="entry name" value="IraD/Gp25-like"/>
</dbReference>
<gene>
    <name evidence="2" type="ORF">WLF18_05170</name>
</gene>
<evidence type="ECO:0000313" key="3">
    <source>
        <dbReference type="Proteomes" id="UP001386972"/>
    </source>
</evidence>
<feature type="domain" description="IraD/Gp25-like" evidence="1">
    <location>
        <begin position="14"/>
        <end position="92"/>
    </location>
</feature>
<keyword evidence="3" id="KW-1185">Reference proteome</keyword>
<comment type="caution">
    <text evidence="2">The sequence shown here is derived from an EMBL/GenBank/DDBJ whole genome shotgun (WGS) entry which is preliminary data.</text>
</comment>
<organism evidence="2 3">
    <name type="scientific">Pseudomonas shirazensis</name>
    <dbReference type="NCBI Taxonomy" id="2745494"/>
    <lineage>
        <taxon>Bacteria</taxon>
        <taxon>Pseudomonadati</taxon>
        <taxon>Pseudomonadota</taxon>
        <taxon>Gammaproteobacteria</taxon>
        <taxon>Pseudomonadales</taxon>
        <taxon>Pseudomonadaceae</taxon>
        <taxon>Pseudomonas</taxon>
    </lineage>
</organism>
<sequence length="108" mass="12025">MIGMDRRTGAPLSGLDHLRQSIEDILTTPVGSRRMRPEYGSRVRRYVDLPVNDGWKSAVQAEVARALSRWEPRFKLERVRVTAVVDGKITMQLTGAYLGDGAVIEVSA</sequence>
<reference evidence="2 3" key="1">
    <citation type="submission" date="2024-03" db="EMBL/GenBank/DDBJ databases">
        <title>Screening, Identification and Application of a Plant Lactobacillus Strain.</title>
        <authorList>
            <person name="Li Y.L."/>
        </authorList>
    </citation>
    <scope>NUCLEOTIDE SEQUENCE [LARGE SCALE GENOMIC DNA]</scope>
    <source>
        <strain evidence="2 3">JDB</strain>
    </source>
</reference>
<dbReference type="Proteomes" id="UP001386972">
    <property type="component" value="Unassembled WGS sequence"/>
</dbReference>
<proteinExistence type="predicted"/>
<dbReference type="EMBL" id="JBBNAW010000003">
    <property type="protein sequence ID" value="MEK2608493.1"/>
    <property type="molecule type" value="Genomic_DNA"/>
</dbReference>
<evidence type="ECO:0000313" key="2">
    <source>
        <dbReference type="EMBL" id="MEK2608493.1"/>
    </source>
</evidence>
<protein>
    <submittedName>
        <fullName evidence="2">GPW/gp25 family protein</fullName>
    </submittedName>
</protein>
<dbReference type="Gene3D" id="3.10.450.40">
    <property type="match status" value="1"/>
</dbReference>
<dbReference type="Pfam" id="PF04965">
    <property type="entry name" value="GPW_gp25"/>
    <property type="match status" value="1"/>
</dbReference>
<dbReference type="RefSeq" id="WP_340611115.1">
    <property type="nucleotide sequence ID" value="NZ_JBBNAW010000003.1"/>
</dbReference>